<name>A0A4P6WGP3_9ENTR</name>
<dbReference type="KEGG" id="cars:E1B03_01840"/>
<dbReference type="AlphaFoldDB" id="A0A4P6WGP3"/>
<evidence type="ECO:0000256" key="1">
    <source>
        <dbReference type="SAM" id="Phobius"/>
    </source>
</evidence>
<evidence type="ECO:0000313" key="3">
    <source>
        <dbReference type="Proteomes" id="UP000293850"/>
    </source>
</evidence>
<feature type="transmembrane region" description="Helical" evidence="1">
    <location>
        <begin position="130"/>
        <end position="157"/>
    </location>
</feature>
<sequence length="168" mass="18600">MNAFLLSQMLAGISFLLDISAFHFQRRAITLFLLTSSTSLLAIHFYLLDQHAAAGLMIIAACRYATAIVTFHRWAMGGFMLGSLLCSVYLWQNLSSILPLMGSLLMTFASFQKRSGRLRGYTLCGSLCWLLNNVIVGSPVAVIMELAFSGSILAAWWRHRAIKRCGCV</sequence>
<keyword evidence="3" id="KW-1185">Reference proteome</keyword>
<evidence type="ECO:0000313" key="2">
    <source>
        <dbReference type="EMBL" id="QBM21243.1"/>
    </source>
</evidence>
<keyword evidence="1" id="KW-1133">Transmembrane helix</keyword>
<gene>
    <name evidence="2" type="ORF">E1B03_01840</name>
</gene>
<dbReference type="Pfam" id="PF10688">
    <property type="entry name" value="Imp-YgjV"/>
    <property type="match status" value="1"/>
</dbReference>
<dbReference type="RefSeq" id="WP_103771922.1">
    <property type="nucleotide sequence ID" value="NZ_CP037864.1"/>
</dbReference>
<proteinExistence type="predicted"/>
<dbReference type="InterPro" id="IPR019629">
    <property type="entry name" value="Uncharacterised_HI1736/YgjV"/>
</dbReference>
<accession>A0A4P6WGP3</accession>
<keyword evidence="1" id="KW-0472">Membrane</keyword>
<dbReference type="EMBL" id="CP037864">
    <property type="protein sequence ID" value="QBM21243.1"/>
    <property type="molecule type" value="Genomic_DNA"/>
</dbReference>
<feature type="transmembrane region" description="Helical" evidence="1">
    <location>
        <begin position="31"/>
        <end position="48"/>
    </location>
</feature>
<dbReference type="Proteomes" id="UP000293850">
    <property type="component" value="Chromosome"/>
</dbReference>
<organism evidence="2 3">
    <name type="scientific">Citrobacter arsenatis</name>
    <dbReference type="NCBI Taxonomy" id="2546350"/>
    <lineage>
        <taxon>Bacteria</taxon>
        <taxon>Pseudomonadati</taxon>
        <taxon>Pseudomonadota</taxon>
        <taxon>Gammaproteobacteria</taxon>
        <taxon>Enterobacterales</taxon>
        <taxon>Enterobacteriaceae</taxon>
        <taxon>Citrobacter</taxon>
    </lineage>
</organism>
<reference evidence="2 3" key="1">
    <citation type="submission" date="2019-03" db="EMBL/GenBank/DDBJ databases">
        <title>Complete genome sequence of an arsenate-respiring bacteria, Citrobacter sp. LY-1.</title>
        <authorList>
            <person name="Wang H."/>
            <person name="Liu Y."/>
            <person name="Li Q."/>
            <person name="Huang J."/>
        </authorList>
    </citation>
    <scope>NUCLEOTIDE SEQUENCE [LARGE SCALE GENOMIC DNA]</scope>
    <source>
        <strain evidence="2 3">LY-1</strain>
    </source>
</reference>
<keyword evidence="1" id="KW-0812">Transmembrane</keyword>
<protein>
    <submittedName>
        <fullName evidence="2">YgjV family protein</fullName>
    </submittedName>
</protein>